<name>A0A1V9FKP4_9BACT</name>
<dbReference type="AlphaFoldDB" id="A0A1V9FKP4"/>
<protein>
    <submittedName>
        <fullName evidence="1">Uncharacterized protein</fullName>
    </submittedName>
</protein>
<gene>
    <name evidence="1" type="ORF">A3860_39265</name>
</gene>
<dbReference type="STRING" id="1703345.A3860_39265"/>
<sequence length="65" mass="7509">MKDFMQNENKVTGMRYQNKSLYKQRGQIIPSPLFISALAFTPLFSLRASPHTLVFPLFLKASLLY</sequence>
<comment type="caution">
    <text evidence="1">The sequence shown here is derived from an EMBL/GenBank/DDBJ whole genome shotgun (WGS) entry which is preliminary data.</text>
</comment>
<keyword evidence="2" id="KW-1185">Reference proteome</keyword>
<reference evidence="1 2" key="1">
    <citation type="submission" date="2016-03" db="EMBL/GenBank/DDBJ databases">
        <title>Niastella vici sp. nov., isolated from farmland soil.</title>
        <authorList>
            <person name="Chen L."/>
            <person name="Wang D."/>
            <person name="Yang S."/>
            <person name="Wang G."/>
        </authorList>
    </citation>
    <scope>NUCLEOTIDE SEQUENCE [LARGE SCALE GENOMIC DNA]</scope>
    <source>
        <strain evidence="1 2">DJ57</strain>
    </source>
</reference>
<dbReference type="EMBL" id="LVYD01000092">
    <property type="protein sequence ID" value="OQP58851.1"/>
    <property type="molecule type" value="Genomic_DNA"/>
</dbReference>
<organism evidence="1 2">
    <name type="scientific">Niastella vici</name>
    <dbReference type="NCBI Taxonomy" id="1703345"/>
    <lineage>
        <taxon>Bacteria</taxon>
        <taxon>Pseudomonadati</taxon>
        <taxon>Bacteroidota</taxon>
        <taxon>Chitinophagia</taxon>
        <taxon>Chitinophagales</taxon>
        <taxon>Chitinophagaceae</taxon>
        <taxon>Niastella</taxon>
    </lineage>
</organism>
<accession>A0A1V9FKP4</accession>
<evidence type="ECO:0000313" key="2">
    <source>
        <dbReference type="Proteomes" id="UP000192796"/>
    </source>
</evidence>
<proteinExistence type="predicted"/>
<evidence type="ECO:0000313" key="1">
    <source>
        <dbReference type="EMBL" id="OQP58851.1"/>
    </source>
</evidence>
<dbReference type="Proteomes" id="UP000192796">
    <property type="component" value="Unassembled WGS sequence"/>
</dbReference>